<dbReference type="OrthoDB" id="6119at2"/>
<dbReference type="SUPFAM" id="SSF158397">
    <property type="entry name" value="TM1646-like"/>
    <property type="match status" value="1"/>
</dbReference>
<dbReference type="Gene3D" id="1.20.120.490">
    <property type="entry name" value="Hypothetical protein TM1646-like domain"/>
    <property type="match status" value="1"/>
</dbReference>
<dbReference type="Proteomes" id="UP000002030">
    <property type="component" value="Chromosome"/>
</dbReference>
<reference evidence="2 3" key="1">
    <citation type="journal article" date="2009" name="Stand. Genomic Sci.">
        <title>Complete genome sequence of Thermanaerovibrio acidaminovorans type strain (Su883).</title>
        <authorList>
            <person name="Chovatia M."/>
            <person name="Sikorski J."/>
            <person name="Schroder M."/>
            <person name="Lapidus A."/>
            <person name="Nolan M."/>
            <person name="Tice H."/>
            <person name="Glavina Del Rio T."/>
            <person name="Copeland A."/>
            <person name="Cheng J.F."/>
            <person name="Lucas S."/>
            <person name="Chen F."/>
            <person name="Bruce D."/>
            <person name="Goodwin L."/>
            <person name="Pitluck S."/>
            <person name="Ivanova N."/>
            <person name="Mavromatis K."/>
            <person name="Ovchinnikova G."/>
            <person name="Pati A."/>
            <person name="Chen A."/>
            <person name="Palaniappan K."/>
            <person name="Land M."/>
            <person name="Hauser L."/>
            <person name="Chang Y.J."/>
            <person name="Jeffries C.D."/>
            <person name="Chain P."/>
            <person name="Saunders E."/>
            <person name="Detter J.C."/>
            <person name="Brettin T."/>
            <person name="Rohde M."/>
            <person name="Goker M."/>
            <person name="Spring S."/>
            <person name="Bristow J."/>
            <person name="Markowitz V."/>
            <person name="Hugenholtz P."/>
            <person name="Kyrpides N.C."/>
            <person name="Klenk H.P."/>
            <person name="Eisen J.A."/>
        </authorList>
    </citation>
    <scope>NUCLEOTIDE SEQUENCE [LARGE SCALE GENOMIC DNA]</scope>
    <source>
        <strain evidence="3">ATCC 49978 / DSM 6589 / Su883</strain>
    </source>
</reference>
<dbReference type="InterPro" id="IPR005585">
    <property type="entry name" value="DUF327"/>
</dbReference>
<evidence type="ECO:0008006" key="4">
    <source>
        <dbReference type="Google" id="ProtNLM"/>
    </source>
</evidence>
<feature type="region of interest" description="Disordered" evidence="1">
    <location>
        <begin position="1"/>
        <end position="36"/>
    </location>
</feature>
<evidence type="ECO:0000256" key="1">
    <source>
        <dbReference type="SAM" id="MobiDB-lite"/>
    </source>
</evidence>
<sequence>MSMKVDGRGKKSPGNEGISLGGRGGGRPRADSRVEPPSFMEAMEEVERANLIREISALGESLSKHPSISVLRRYRQLIGVAIEMVRRSLALKRDFKWRRSERTMFVLIERTESALDELEELILREGDRARVLELMEEIKGCLISILS</sequence>
<organism evidence="2 3">
    <name type="scientific">Thermanaerovibrio acidaminovorans (strain ATCC 49978 / DSM 6589 / Su883)</name>
    <name type="common">Selenomonas acidaminovorans</name>
    <dbReference type="NCBI Taxonomy" id="525903"/>
    <lineage>
        <taxon>Bacteria</taxon>
        <taxon>Thermotogati</taxon>
        <taxon>Synergistota</taxon>
        <taxon>Synergistia</taxon>
        <taxon>Synergistales</taxon>
        <taxon>Synergistaceae</taxon>
        <taxon>Thermanaerovibrio</taxon>
    </lineage>
</organism>
<keyword evidence="3" id="KW-1185">Reference proteome</keyword>
<dbReference type="KEGG" id="tai:Taci_1019"/>
<dbReference type="AlphaFoldDB" id="D1B5G0"/>
<evidence type="ECO:0000313" key="3">
    <source>
        <dbReference type="Proteomes" id="UP000002030"/>
    </source>
</evidence>
<dbReference type="Pfam" id="PF03885">
    <property type="entry name" value="DUF327"/>
    <property type="match status" value="1"/>
</dbReference>
<dbReference type="EMBL" id="CP001818">
    <property type="protein sequence ID" value="ACZ19251.1"/>
    <property type="molecule type" value="Genomic_DNA"/>
</dbReference>
<evidence type="ECO:0000313" key="2">
    <source>
        <dbReference type="EMBL" id="ACZ19251.1"/>
    </source>
</evidence>
<name>D1B5G0_THEAS</name>
<dbReference type="eggNOG" id="COG1728">
    <property type="taxonomic scope" value="Bacteria"/>
</dbReference>
<accession>D1B5G0</accession>
<protein>
    <recommendedName>
        <fullName evidence="4">DUF327 domain-containing protein</fullName>
    </recommendedName>
</protein>
<dbReference type="EnsemblBacteria" id="ACZ19251">
    <property type="protein sequence ID" value="ACZ19251"/>
    <property type="gene ID" value="Taci_1019"/>
</dbReference>
<dbReference type="HOGENOM" id="CLU_148081_0_0_0"/>
<proteinExistence type="predicted"/>
<dbReference type="InterPro" id="IPR024042">
    <property type="entry name" value="TM1646-like_dom_sf"/>
</dbReference>
<gene>
    <name evidence="2" type="ordered locus">Taci_1019</name>
</gene>
<dbReference type="STRING" id="525903.Taci_1019"/>